<dbReference type="Gene3D" id="3.30.420.10">
    <property type="entry name" value="Ribonuclease H-like superfamily/Ribonuclease H"/>
    <property type="match status" value="1"/>
</dbReference>
<evidence type="ECO:0000256" key="1">
    <source>
        <dbReference type="SAM" id="Phobius"/>
    </source>
</evidence>
<name>A0A8D8T5N1_9HEMI</name>
<dbReference type="EMBL" id="HBUF01253292">
    <property type="protein sequence ID" value="CAG6680806.1"/>
    <property type="molecule type" value="Transcribed_RNA"/>
</dbReference>
<proteinExistence type="predicted"/>
<organism evidence="2">
    <name type="scientific">Cacopsylla melanoneura</name>
    <dbReference type="NCBI Taxonomy" id="428564"/>
    <lineage>
        <taxon>Eukaryota</taxon>
        <taxon>Metazoa</taxon>
        <taxon>Ecdysozoa</taxon>
        <taxon>Arthropoda</taxon>
        <taxon>Hexapoda</taxon>
        <taxon>Insecta</taxon>
        <taxon>Pterygota</taxon>
        <taxon>Neoptera</taxon>
        <taxon>Paraneoptera</taxon>
        <taxon>Hemiptera</taxon>
        <taxon>Sternorrhyncha</taxon>
        <taxon>Psylloidea</taxon>
        <taxon>Psyllidae</taxon>
        <taxon>Psyllinae</taxon>
        <taxon>Cacopsylla</taxon>
    </lineage>
</organism>
<reference evidence="2" key="1">
    <citation type="submission" date="2021-05" db="EMBL/GenBank/DDBJ databases">
        <authorList>
            <person name="Alioto T."/>
            <person name="Alioto T."/>
            <person name="Gomez Garrido J."/>
        </authorList>
    </citation>
    <scope>NUCLEOTIDE SEQUENCE</scope>
</reference>
<dbReference type="AlphaFoldDB" id="A0A8D8T5N1"/>
<keyword evidence="1" id="KW-0812">Transmembrane</keyword>
<keyword evidence="1" id="KW-0472">Membrane</keyword>
<dbReference type="EMBL" id="HBUF01253293">
    <property type="protein sequence ID" value="CAG6680808.1"/>
    <property type="molecule type" value="Transcribed_RNA"/>
</dbReference>
<evidence type="ECO:0000313" key="2">
    <source>
        <dbReference type="EMBL" id="CAG6680806.1"/>
    </source>
</evidence>
<accession>A0A8D8T5N1</accession>
<feature type="transmembrane region" description="Helical" evidence="1">
    <location>
        <begin position="20"/>
        <end position="42"/>
    </location>
</feature>
<sequence>MKMAIQNLMQTELCFNTMAALHTLTAGSVLILMTTFLIGGLVEEVRKSGPPDLRILHQMTFFLWGYLKSVVYRTPPSTIEDLKIRIQTACNNITPETFKNVRAEFHNRMFYCLEVNGQHFEHLLK</sequence>
<dbReference type="PANTHER" id="PTHR47326:SF1">
    <property type="entry name" value="HTH PSQ-TYPE DOMAIN-CONTAINING PROTEIN"/>
    <property type="match status" value="1"/>
</dbReference>
<dbReference type="PANTHER" id="PTHR47326">
    <property type="entry name" value="TRANSPOSABLE ELEMENT TC3 TRANSPOSASE-LIKE PROTEIN"/>
    <property type="match status" value="1"/>
</dbReference>
<protein>
    <submittedName>
        <fullName evidence="2">Uncharacterized protein</fullName>
    </submittedName>
</protein>
<keyword evidence="1" id="KW-1133">Transmembrane helix</keyword>
<dbReference type="GO" id="GO:0003676">
    <property type="term" value="F:nucleic acid binding"/>
    <property type="evidence" value="ECO:0007669"/>
    <property type="project" value="InterPro"/>
</dbReference>
<dbReference type="InterPro" id="IPR036397">
    <property type="entry name" value="RNaseH_sf"/>
</dbReference>